<keyword evidence="4" id="KW-0863">Zinc-finger</keyword>
<proteinExistence type="inferred from homology"/>
<name>A0A7C9AHJ8_OPUST</name>
<evidence type="ECO:0000256" key="4">
    <source>
        <dbReference type="ARBA" id="ARBA00022771"/>
    </source>
</evidence>
<keyword evidence="9" id="KW-0539">Nucleus</keyword>
<reference evidence="13" key="1">
    <citation type="journal article" date="2013" name="J. Plant Res.">
        <title>Effect of fungi and light on seed germination of three Opuntia species from semiarid lands of central Mexico.</title>
        <authorList>
            <person name="Delgado-Sanchez P."/>
            <person name="Jimenez-Bremont J.F."/>
            <person name="Guerrero-Gonzalez Mde L."/>
            <person name="Flores J."/>
        </authorList>
    </citation>
    <scope>NUCLEOTIDE SEQUENCE</scope>
    <source>
        <tissue evidence="13">Cladode</tissue>
    </source>
</reference>
<organism evidence="13">
    <name type="scientific">Opuntia streptacantha</name>
    <name type="common">Prickly pear cactus</name>
    <name type="synonym">Opuntia cardona</name>
    <dbReference type="NCBI Taxonomy" id="393608"/>
    <lineage>
        <taxon>Eukaryota</taxon>
        <taxon>Viridiplantae</taxon>
        <taxon>Streptophyta</taxon>
        <taxon>Embryophyta</taxon>
        <taxon>Tracheophyta</taxon>
        <taxon>Spermatophyta</taxon>
        <taxon>Magnoliopsida</taxon>
        <taxon>eudicotyledons</taxon>
        <taxon>Gunneridae</taxon>
        <taxon>Pentapetalae</taxon>
        <taxon>Caryophyllales</taxon>
        <taxon>Cactineae</taxon>
        <taxon>Cactaceae</taxon>
        <taxon>Opuntioideae</taxon>
        <taxon>Opuntia</taxon>
    </lineage>
</organism>
<dbReference type="AlphaFoldDB" id="A0A7C9AHJ8"/>
<feature type="coiled-coil region" evidence="10">
    <location>
        <begin position="471"/>
        <end position="498"/>
    </location>
</feature>
<keyword evidence="8" id="KW-0804">Transcription</keyword>
<feature type="domain" description="Rrn7/TAF1B N-terminal cyclin" evidence="11">
    <location>
        <begin position="137"/>
        <end position="269"/>
    </location>
</feature>
<evidence type="ECO:0000259" key="11">
    <source>
        <dbReference type="Pfam" id="PF20644"/>
    </source>
</evidence>
<dbReference type="EMBL" id="GISG01231684">
    <property type="protein sequence ID" value="MBA4666453.1"/>
    <property type="molecule type" value="Transcribed_RNA"/>
</dbReference>
<dbReference type="InterPro" id="IPR048538">
    <property type="entry name" value="Rrn7_cyclin_C"/>
</dbReference>
<dbReference type="PANTHER" id="PTHR31576">
    <property type="entry name" value="TATA BOX-BINDING PROTEIN-ASSOCIATED FACTOR RNA POLYMERASE I SUBUNIT B"/>
    <property type="match status" value="1"/>
</dbReference>
<dbReference type="Pfam" id="PF20645">
    <property type="entry name" value="Rrn7_cyclin_C"/>
    <property type="match status" value="1"/>
</dbReference>
<evidence type="ECO:0000256" key="7">
    <source>
        <dbReference type="ARBA" id="ARBA00023125"/>
    </source>
</evidence>
<evidence type="ECO:0000313" key="13">
    <source>
        <dbReference type="EMBL" id="MBA4666453.1"/>
    </source>
</evidence>
<dbReference type="GO" id="GO:0042790">
    <property type="term" value="P:nucleolar large rRNA transcription by RNA polymerase I"/>
    <property type="evidence" value="ECO:0007669"/>
    <property type="project" value="TreeGrafter"/>
</dbReference>
<evidence type="ECO:0008006" key="14">
    <source>
        <dbReference type="Google" id="ProtNLM"/>
    </source>
</evidence>
<evidence type="ECO:0000256" key="8">
    <source>
        <dbReference type="ARBA" id="ARBA00023163"/>
    </source>
</evidence>
<evidence type="ECO:0000256" key="10">
    <source>
        <dbReference type="SAM" id="Coils"/>
    </source>
</evidence>
<keyword evidence="10" id="KW-0175">Coiled coil</keyword>
<evidence type="ECO:0000256" key="5">
    <source>
        <dbReference type="ARBA" id="ARBA00022833"/>
    </source>
</evidence>
<evidence type="ECO:0000256" key="1">
    <source>
        <dbReference type="ARBA" id="ARBA00004604"/>
    </source>
</evidence>
<reference evidence="13" key="2">
    <citation type="submission" date="2020-07" db="EMBL/GenBank/DDBJ databases">
        <authorList>
            <person name="Vera ALvarez R."/>
            <person name="Arias-Moreno D.M."/>
            <person name="Jimenez-Jacinto V."/>
            <person name="Jimenez-Bremont J.F."/>
            <person name="Swaminathan K."/>
            <person name="Moose S.P."/>
            <person name="Guerrero-Gonzalez M.L."/>
            <person name="Marino-Ramirez L."/>
            <person name="Landsman D."/>
            <person name="Rodriguez-Kessler M."/>
            <person name="Delgado-Sanchez P."/>
        </authorList>
    </citation>
    <scope>NUCLEOTIDE SEQUENCE</scope>
    <source>
        <tissue evidence="13">Cladode</tissue>
    </source>
</reference>
<dbReference type="PANTHER" id="PTHR31576:SF2">
    <property type="entry name" value="TATA BOX-BINDING PROTEIN-ASSOCIATED FACTOR RNA POLYMERASE I SUBUNIT B"/>
    <property type="match status" value="1"/>
</dbReference>
<comment type="subcellular location">
    <subcellularLocation>
        <location evidence="1">Nucleus</location>
        <location evidence="1">Nucleolus</location>
    </subcellularLocation>
</comment>
<sequence>MAGMYPYSNPNPNPSLIRCGLCGGDEVDDGDDGFFYCRLCGSRVEDVMDTGVADEEFVDKIGGLSHGGAALYLASHRRKVHSTPTPTPFSLLVKSEDAPVDAVGPTEPADFGPPWKGAVVREEDYVKVIRRRYVVGLQTMVQLQCETLVQKFKVNPSICGIAASIWLRFVASTRVYDDGWADRAVVESESQGEKRVEGRKRYYDEPRNIYNERMVIVWYKSLKKTMPLSCSLAVSYLACHIARGPILPTDIVRWIIEGRLPYFSAFTEIEKLMEKLDRSVKNIEIAVQMPDRPIMNVTISIDKPSIACPLSASYMFRPSQAVGLKKLESMAASIAESVGLSLPPVNFYAIASRYLQQLRLPIGKILPYACRIYAWSMPPESWLSTNELKIPTRVCVMSILIVAIRILYNINGFGIWEKSLCASNESSSMDNHAASSDPTCESNAKDDVKEASGANNAVELEDNLASVHKFESDATELLRNLEKRYDEMSDRHGILKDNFLAYPKSLLPTRACITYYDIGNFHIL</sequence>
<evidence type="ECO:0000259" key="12">
    <source>
        <dbReference type="Pfam" id="PF20645"/>
    </source>
</evidence>
<keyword evidence="7" id="KW-0238">DNA-binding</keyword>
<dbReference type="GO" id="GO:0001164">
    <property type="term" value="F:RNA polymerase I core promoter sequence-specific DNA binding"/>
    <property type="evidence" value="ECO:0007669"/>
    <property type="project" value="InterPro"/>
</dbReference>
<dbReference type="GO" id="GO:0008270">
    <property type="term" value="F:zinc ion binding"/>
    <property type="evidence" value="ECO:0007669"/>
    <property type="project" value="UniProtKB-KW"/>
</dbReference>
<evidence type="ECO:0000256" key="9">
    <source>
        <dbReference type="ARBA" id="ARBA00023242"/>
    </source>
</evidence>
<evidence type="ECO:0000256" key="2">
    <source>
        <dbReference type="ARBA" id="ARBA00006899"/>
    </source>
</evidence>
<dbReference type="Pfam" id="PF20644">
    <property type="entry name" value="Rrn7_cyclin_N"/>
    <property type="match status" value="1"/>
</dbReference>
<keyword evidence="3" id="KW-0479">Metal-binding</keyword>
<feature type="domain" description="Rrn7/TAF1B C-terminal cyclin" evidence="12">
    <location>
        <begin position="325"/>
        <end position="414"/>
    </location>
</feature>
<evidence type="ECO:0000256" key="6">
    <source>
        <dbReference type="ARBA" id="ARBA00023015"/>
    </source>
</evidence>
<keyword evidence="5" id="KW-0862">Zinc</keyword>
<accession>A0A7C9AHJ8</accession>
<comment type="similarity">
    <text evidence="2">Belongs to the RRN7/TAF1B family.</text>
</comment>
<dbReference type="InterPro" id="IPR033599">
    <property type="entry name" value="TAF1B/Rrn7"/>
</dbReference>
<dbReference type="GO" id="GO:0070860">
    <property type="term" value="C:RNA polymerase I core factor complex"/>
    <property type="evidence" value="ECO:0007669"/>
    <property type="project" value="InterPro"/>
</dbReference>
<evidence type="ECO:0000256" key="3">
    <source>
        <dbReference type="ARBA" id="ARBA00022723"/>
    </source>
</evidence>
<protein>
    <recommendedName>
        <fullName evidence="14">RRN7-type domain-containing protein</fullName>
    </recommendedName>
</protein>
<keyword evidence="6" id="KW-0805">Transcription regulation</keyword>
<dbReference type="InterPro" id="IPR048540">
    <property type="entry name" value="Rrn7_cyclin_N"/>
</dbReference>